<protein>
    <submittedName>
        <fullName evidence="1">Uncharacterized protein</fullName>
    </submittedName>
</protein>
<sequence length="58" mass="5762">MQGDDGLEAAGTVLTEHDLLVAALLGAEEGVQYVSGCAGYVGHCGDSRVSSGGRDGLP</sequence>
<evidence type="ECO:0000313" key="2">
    <source>
        <dbReference type="Proteomes" id="UP001500124"/>
    </source>
</evidence>
<comment type="caution">
    <text evidence="1">The sequence shown here is derived from an EMBL/GenBank/DDBJ whole genome shotgun (WGS) entry which is preliminary data.</text>
</comment>
<organism evidence="1 2">
    <name type="scientific">Streptomyces similanensis</name>
    <dbReference type="NCBI Taxonomy" id="1274988"/>
    <lineage>
        <taxon>Bacteria</taxon>
        <taxon>Bacillati</taxon>
        <taxon>Actinomycetota</taxon>
        <taxon>Actinomycetes</taxon>
        <taxon>Kitasatosporales</taxon>
        <taxon>Streptomycetaceae</taxon>
        <taxon>Streptomyces</taxon>
    </lineage>
</organism>
<dbReference type="Proteomes" id="UP001500124">
    <property type="component" value="Unassembled WGS sequence"/>
</dbReference>
<keyword evidence="2" id="KW-1185">Reference proteome</keyword>
<evidence type="ECO:0000313" key="1">
    <source>
        <dbReference type="EMBL" id="GAA5075886.1"/>
    </source>
</evidence>
<accession>A0ABP9LGM0</accession>
<gene>
    <name evidence="1" type="ORF">GCM10023336_65510</name>
</gene>
<name>A0ABP9LGM0_9ACTN</name>
<reference evidence="2" key="1">
    <citation type="journal article" date="2019" name="Int. J. Syst. Evol. Microbiol.">
        <title>The Global Catalogue of Microorganisms (GCM) 10K type strain sequencing project: providing services to taxonomists for standard genome sequencing and annotation.</title>
        <authorList>
            <consortium name="The Broad Institute Genomics Platform"/>
            <consortium name="The Broad Institute Genome Sequencing Center for Infectious Disease"/>
            <person name="Wu L."/>
            <person name="Ma J."/>
        </authorList>
    </citation>
    <scope>NUCLEOTIDE SEQUENCE [LARGE SCALE GENOMIC DNA]</scope>
    <source>
        <strain evidence="2">JCM 18410</strain>
    </source>
</reference>
<proteinExistence type="predicted"/>
<dbReference type="EMBL" id="BAABKC010000114">
    <property type="protein sequence ID" value="GAA5075886.1"/>
    <property type="molecule type" value="Genomic_DNA"/>
</dbReference>